<dbReference type="EMBL" id="KJ019105">
    <property type="protein sequence ID" value="AIX32953.1"/>
    <property type="molecule type" value="Genomic_DNA"/>
</dbReference>
<evidence type="ECO:0000313" key="12">
    <source>
        <dbReference type="EMBL" id="AIX45805.1"/>
    </source>
</evidence>
<dbReference type="EMBL" id="KJ019099">
    <property type="protein sequence ID" value="AIX31314.1"/>
    <property type="molecule type" value="Genomic_DNA"/>
</dbReference>
<evidence type="ECO:0000313" key="3">
    <source>
        <dbReference type="EMBL" id="AIX23449.1"/>
    </source>
</evidence>
<dbReference type="EMBL" id="KJ019098">
    <property type="protein sequence ID" value="AIX31027.1"/>
    <property type="molecule type" value="Genomic_DNA"/>
</dbReference>
<dbReference type="Proteomes" id="UP000185318">
    <property type="component" value="Segment"/>
</dbReference>
<proteinExistence type="predicted"/>
<name>A0A0E3ERR4_9CAUD</name>
<evidence type="ECO:0000313" key="9">
    <source>
        <dbReference type="EMBL" id="AIX32953.1"/>
    </source>
</evidence>
<organism evidence="1 15">
    <name type="scientific">Synechococcus phage ACG-2014f</name>
    <dbReference type="NCBI Taxonomy" id="1493511"/>
    <lineage>
        <taxon>Viruses</taxon>
        <taxon>Duplodnaviria</taxon>
        <taxon>Heunggongvirae</taxon>
        <taxon>Uroviricota</taxon>
        <taxon>Caudoviricetes</taxon>
        <taxon>Pantevenvirales</taxon>
        <taxon>Kyanoviridae</taxon>
        <taxon>Atlauavirus</taxon>
        <taxon>Atlauavirus tusconc8</taxon>
    </lineage>
</organism>
<evidence type="ECO:0000313" key="4">
    <source>
        <dbReference type="EMBL" id="AIX30447.1"/>
    </source>
</evidence>
<dbReference type="EMBL" id="KJ019102">
    <property type="protein sequence ID" value="AIX32170.1"/>
    <property type="molecule type" value="Genomic_DNA"/>
</dbReference>
<dbReference type="Proteomes" id="UP000185319">
    <property type="component" value="Segment"/>
</dbReference>
<evidence type="ECO:0000313" key="1">
    <source>
        <dbReference type="EMBL" id="AIX16777.1"/>
    </source>
</evidence>
<dbReference type="EMBL" id="KJ019103">
    <property type="protein sequence ID" value="AIX32457.1"/>
    <property type="molecule type" value="Genomic_DNA"/>
</dbReference>
<dbReference type="EMBL" id="KJ019096">
    <property type="protein sequence ID" value="AIX30447.1"/>
    <property type="molecule type" value="Genomic_DNA"/>
</dbReference>
<dbReference type="Proteomes" id="UP000185314">
    <property type="component" value="Segment"/>
</dbReference>
<dbReference type="Proteomes" id="UP000185312">
    <property type="component" value="Segment"/>
</dbReference>
<gene>
    <name evidence="10" type="ORF">Syn7803C12_256</name>
    <name evidence="11" type="ORF">Syn7803C25_258</name>
    <name evidence="12" type="ORF">Syn7803C34_254</name>
    <name evidence="1" type="ORF">Syn7803C58_252</name>
    <name evidence="2" type="ORF">Syn7803C6_255</name>
    <name evidence="3" type="ORF">Syn7803C9_259</name>
    <name evidence="4" type="ORF">Syn7803US36_259</name>
    <name evidence="5" type="ORF">Syn7803US39_256</name>
    <name evidence="6" type="ORF">Syn7803US3_257</name>
    <name evidence="7" type="ORF">Syn7803US43_253</name>
    <name evidence="8" type="ORF">Syn7803US44_257</name>
    <name evidence="9" type="ORF">Syn7803US4_252</name>
</gene>
<dbReference type="EMBL" id="KJ019143">
    <property type="protein sequence ID" value="AIX41618.1"/>
    <property type="molecule type" value="Genomic_DNA"/>
</dbReference>
<dbReference type="Proteomes" id="UP000185304">
    <property type="component" value="Segment"/>
</dbReference>
<evidence type="ECO:0000313" key="6">
    <source>
        <dbReference type="EMBL" id="AIX31314.1"/>
    </source>
</evidence>
<reference evidence="13 14" key="1">
    <citation type="submission" date="2013-12" db="EMBL/GenBank/DDBJ databases">
        <title>Ecological redundancy of diverse viral populations within a natural community.</title>
        <authorList>
            <person name="Gregory A.C."/>
            <person name="LaButti K."/>
            <person name="Copeland A."/>
            <person name="Woyke T."/>
            <person name="Sullivan M.B."/>
        </authorList>
    </citation>
    <scope>NUCLEOTIDE SEQUENCE [LARGE SCALE GENOMIC DNA]</scope>
    <source>
        <strain evidence="10">Syn7803C12</strain>
        <strain evidence="11">Syn7803C25</strain>
        <strain evidence="12">Syn7803C34</strain>
        <strain evidence="1">Syn7803C58</strain>
        <strain evidence="2">Syn7803C6</strain>
        <strain evidence="3">Syn7803C9</strain>
        <strain evidence="6">Syn7803US3</strain>
        <strain evidence="4">Syn7803US36</strain>
        <strain evidence="5">Syn7803US39</strain>
        <strain evidence="9">Syn7803US4</strain>
        <strain evidence="7">Syn7803US43</strain>
        <strain evidence="8">Syn7803US44</strain>
    </source>
</reference>
<evidence type="ECO:0000313" key="8">
    <source>
        <dbReference type="EMBL" id="AIX32457.1"/>
    </source>
</evidence>
<dbReference type="EMBL" id="KJ019152">
    <property type="protein sequence ID" value="AIX44181.1"/>
    <property type="molecule type" value="Genomic_DNA"/>
</dbReference>
<evidence type="ECO:0000313" key="7">
    <source>
        <dbReference type="EMBL" id="AIX32170.1"/>
    </source>
</evidence>
<dbReference type="Proteomes" id="UP000185286">
    <property type="component" value="Genome"/>
</dbReference>
<dbReference type="EMBL" id="KJ019045">
    <property type="protein sequence ID" value="AIX18554.1"/>
    <property type="molecule type" value="Genomic_DNA"/>
</dbReference>
<dbReference type="Proteomes" id="UP000185291">
    <property type="component" value="Segment"/>
</dbReference>
<protein>
    <submittedName>
        <fullName evidence="1">Uncharacterized protein</fullName>
    </submittedName>
</protein>
<dbReference type="EMBL" id="KJ019159">
    <property type="protein sequence ID" value="AIX45805.1"/>
    <property type="molecule type" value="Genomic_DNA"/>
</dbReference>
<dbReference type="Proteomes" id="UP000185300">
    <property type="component" value="Segment"/>
</dbReference>
<accession>A0A0E3ERR4</accession>
<dbReference type="Proteomes" id="UP000185306">
    <property type="component" value="Segment"/>
</dbReference>
<evidence type="ECO:0000313" key="11">
    <source>
        <dbReference type="EMBL" id="AIX44181.1"/>
    </source>
</evidence>
<dbReference type="EMBL" id="KJ019037">
    <property type="protein sequence ID" value="AIX16777.1"/>
    <property type="molecule type" value="Genomic_DNA"/>
</dbReference>
<dbReference type="Proteomes" id="UP000185311">
    <property type="component" value="Segment"/>
</dbReference>
<evidence type="ECO:0000313" key="10">
    <source>
        <dbReference type="EMBL" id="AIX41618.1"/>
    </source>
</evidence>
<evidence type="ECO:0000313" key="2">
    <source>
        <dbReference type="EMBL" id="AIX18554.1"/>
    </source>
</evidence>
<evidence type="ECO:0000313" key="14">
    <source>
        <dbReference type="Proteomes" id="UP000185286"/>
    </source>
</evidence>
<evidence type="ECO:0000313" key="15">
    <source>
        <dbReference type="Proteomes" id="UP000185318"/>
    </source>
</evidence>
<evidence type="ECO:0000313" key="13">
    <source>
        <dbReference type="Proteomes" id="UP000033001"/>
    </source>
</evidence>
<dbReference type="Proteomes" id="UP000185317">
    <property type="component" value="Segment"/>
</dbReference>
<dbReference type="EMBL" id="KJ019066">
    <property type="protein sequence ID" value="AIX23449.1"/>
    <property type="molecule type" value="Genomic_DNA"/>
</dbReference>
<dbReference type="Proteomes" id="UP000033001">
    <property type="component" value="Segment"/>
</dbReference>
<sequence>MSEKLWVKMAEVFYNKDAETAERMGVENFFNKAASRMITVVAESIDGEERLYLEEQSKIAEAEQRV</sequence>
<evidence type="ECO:0000313" key="5">
    <source>
        <dbReference type="EMBL" id="AIX31027.1"/>
    </source>
</evidence>